<dbReference type="InterPro" id="IPR035903">
    <property type="entry name" value="HesB-like_dom_sf"/>
</dbReference>
<dbReference type="PANTHER" id="PTHR37353:SF1">
    <property type="entry name" value="RIKEN CDNA 4921517D22 GENE"/>
    <property type="match status" value="1"/>
</dbReference>
<name>A0AAD4YDG2_OVIAM</name>
<dbReference type="Pfam" id="PF01521">
    <property type="entry name" value="Fe-S_biosyn"/>
    <property type="match status" value="1"/>
</dbReference>
<reference evidence="3" key="1">
    <citation type="submission" date="2022-03" db="EMBL/GenBank/DDBJ databases">
        <title>Genomic analyses of argali, domestic sheep and their hybrids provide insights into chromosomal evolution, heterosis and genetic basis of agronomic traits.</title>
        <authorList>
            <person name="Li M."/>
        </authorList>
    </citation>
    <scope>NUCLEOTIDE SEQUENCE</scope>
    <source>
        <strain evidence="3">CAU-MHL-2022a</strain>
        <tissue evidence="3">Skin</tissue>
    </source>
</reference>
<organism evidence="3 4">
    <name type="scientific">Ovis ammon polii</name>
    <dbReference type="NCBI Taxonomy" id="230172"/>
    <lineage>
        <taxon>Eukaryota</taxon>
        <taxon>Metazoa</taxon>
        <taxon>Chordata</taxon>
        <taxon>Craniata</taxon>
        <taxon>Vertebrata</taxon>
        <taxon>Euteleostomi</taxon>
        <taxon>Mammalia</taxon>
        <taxon>Eutheria</taxon>
        <taxon>Laurasiatheria</taxon>
        <taxon>Artiodactyla</taxon>
        <taxon>Ruminantia</taxon>
        <taxon>Pecora</taxon>
        <taxon>Bovidae</taxon>
        <taxon>Caprinae</taxon>
        <taxon>Ovis</taxon>
    </lineage>
</organism>
<dbReference type="InterPro" id="IPR016092">
    <property type="entry name" value="ATAP"/>
</dbReference>
<evidence type="ECO:0000259" key="2">
    <source>
        <dbReference type="Pfam" id="PF01521"/>
    </source>
</evidence>
<dbReference type="AlphaFoldDB" id="A0AAD4YDG2"/>
<dbReference type="Proteomes" id="UP001214576">
    <property type="component" value="Unassembled WGS sequence"/>
</dbReference>
<keyword evidence="4" id="KW-1185">Reference proteome</keyword>
<evidence type="ECO:0000313" key="3">
    <source>
        <dbReference type="EMBL" id="KAI4542411.1"/>
    </source>
</evidence>
<dbReference type="PANTHER" id="PTHR37353">
    <property type="entry name" value="RIKEN CDNA 4921517D22 GENE"/>
    <property type="match status" value="1"/>
</dbReference>
<gene>
    <name evidence="3" type="ORF">MG293_007790</name>
</gene>
<sequence>MSASLVRATVRAVSKRKLQPTRAALTLTPSAVNKIKQLLKDKPEHVGVKVGVRTRGCNGLSYTLEYTKTKGDSDEEVIQDGVRVFIEKKAQLTLLGTEMDFVEDKLSKLKYSMDKILIVDLRSHGIRDSSQGTVSFNRDMDPSKDGEEDESLTCSLPELYAFVENFNKENKKLNLLKMHCISPGEAQRMLSQKHFLNGTGGTEERADDSLPVFTCKVVRKEERPESMSELLHRSLLTRSLSPVERLSKSQQRISEYGIPPPVHTFPHEILIDHSKSESMVTIQKKIQSSKILCRLGIPCVSPEKFIFEDKAPKYFLIDPAKQFMDLRDLEWRFYKGLVKWKRCILNEFSDIKNDSEKRFVGSQQLPHPLSPPLVHKSLVIYPQVDYPKTLSPS</sequence>
<dbReference type="InterPro" id="IPR040022">
    <property type="entry name" value="C9orf153-like"/>
</dbReference>
<evidence type="ECO:0000256" key="1">
    <source>
        <dbReference type="ARBA" id="ARBA00006718"/>
    </source>
</evidence>
<evidence type="ECO:0000313" key="4">
    <source>
        <dbReference type="Proteomes" id="UP001214576"/>
    </source>
</evidence>
<comment type="caution">
    <text evidence="3">The sequence shown here is derived from an EMBL/GenBank/DDBJ whole genome shotgun (WGS) entry which is preliminary data.</text>
</comment>
<proteinExistence type="inferred from homology"/>
<feature type="domain" description="Core" evidence="2">
    <location>
        <begin position="25"/>
        <end position="106"/>
    </location>
</feature>
<dbReference type="NCBIfam" id="TIGR00049">
    <property type="entry name" value="iron-sulfur cluster assembly accessory protein"/>
    <property type="match status" value="1"/>
</dbReference>
<dbReference type="Pfam" id="PF17673">
    <property type="entry name" value="DUF5532"/>
    <property type="match status" value="1"/>
</dbReference>
<dbReference type="InterPro" id="IPR000361">
    <property type="entry name" value="ATAP_core_dom"/>
</dbReference>
<protein>
    <recommendedName>
        <fullName evidence="2">Core domain-containing protein</fullName>
    </recommendedName>
</protein>
<dbReference type="GO" id="GO:0016226">
    <property type="term" value="P:iron-sulfur cluster assembly"/>
    <property type="evidence" value="ECO:0007669"/>
    <property type="project" value="InterPro"/>
</dbReference>
<comment type="similarity">
    <text evidence="1">Belongs to the HesB/IscA family.</text>
</comment>
<dbReference type="SUPFAM" id="SSF89360">
    <property type="entry name" value="HesB-like domain"/>
    <property type="match status" value="1"/>
</dbReference>
<dbReference type="GO" id="GO:0051536">
    <property type="term" value="F:iron-sulfur cluster binding"/>
    <property type="evidence" value="ECO:0007669"/>
    <property type="project" value="InterPro"/>
</dbReference>
<dbReference type="Gene3D" id="2.60.300.12">
    <property type="entry name" value="HesB-like domain"/>
    <property type="match status" value="1"/>
</dbReference>
<dbReference type="EMBL" id="JAKZEL010000007">
    <property type="protein sequence ID" value="KAI4542411.1"/>
    <property type="molecule type" value="Genomic_DNA"/>
</dbReference>
<accession>A0AAD4YDG2</accession>